<reference evidence="2" key="1">
    <citation type="journal article" date="2020" name="Microb. Genom.">
        <title>Genetic diversity of clinical and environmental Mucorales isolates obtained from an investigation of mucormycosis cases among solid organ transplant recipients.</title>
        <authorList>
            <person name="Nguyen M.H."/>
            <person name="Kaul D."/>
            <person name="Muto C."/>
            <person name="Cheng S.J."/>
            <person name="Richter R.A."/>
            <person name="Bruno V.M."/>
            <person name="Liu G."/>
            <person name="Beyhan S."/>
            <person name="Sundermann A.J."/>
            <person name="Mounaud S."/>
            <person name="Pasculle A.W."/>
            <person name="Nierman W.C."/>
            <person name="Driscoll E."/>
            <person name="Cumbie R."/>
            <person name="Clancy C.J."/>
            <person name="Dupont C.L."/>
        </authorList>
    </citation>
    <scope>NUCLEOTIDE SEQUENCE</scope>
    <source>
        <strain evidence="2">GL16</strain>
    </source>
</reference>
<evidence type="ECO:0000313" key="2">
    <source>
        <dbReference type="EMBL" id="KAG1541935.1"/>
    </source>
</evidence>
<name>A0A9P6Y8F0_RHIOR</name>
<feature type="compositionally biased region" description="Low complexity" evidence="1">
    <location>
        <begin position="1"/>
        <end position="23"/>
    </location>
</feature>
<protein>
    <recommendedName>
        <fullName evidence="4">BLOC-1-related complex subunit 5</fullName>
    </recommendedName>
</protein>
<dbReference type="OrthoDB" id="10035640at2759"/>
<dbReference type="EMBL" id="JAANIT010001148">
    <property type="protein sequence ID" value="KAG1541935.1"/>
    <property type="molecule type" value="Genomic_DNA"/>
</dbReference>
<comment type="caution">
    <text evidence="2">The sequence shown here is derived from an EMBL/GenBank/DDBJ whole genome shotgun (WGS) entry which is preliminary data.</text>
</comment>
<feature type="region of interest" description="Disordered" evidence="1">
    <location>
        <begin position="1"/>
        <end position="42"/>
    </location>
</feature>
<evidence type="ECO:0000256" key="1">
    <source>
        <dbReference type="SAM" id="MobiDB-lite"/>
    </source>
</evidence>
<evidence type="ECO:0008006" key="4">
    <source>
        <dbReference type="Google" id="ProtNLM"/>
    </source>
</evidence>
<gene>
    <name evidence="2" type="ORF">G6F51_007584</name>
</gene>
<feature type="compositionally biased region" description="Basic and acidic residues" evidence="1">
    <location>
        <begin position="24"/>
        <end position="42"/>
    </location>
</feature>
<sequence length="295" mass="33180">MPTPSPSQSSLSLSLSNEQSSAKQDSDKDSAKDDNTKEEGVIEVVKRSETTIDDELEYLQKIKKVEPLIKAQEKKFSLESMITFKPNVKYELNEQIKDKSFSDLLTEILSDLQAHVESQMTVINTKQISLLQHIRHADELSQSISQSIVLALNQAKLASEKFSEVAIIKEKSNKIHQQTSHVFKALFEMEKYLDPEDRITNRERWPHLNELYRNASKRTSPSIERLITSNSTEPSTTLESVTTNVPLLEEATEAEKQEEGTATNSNTSRISFAPSSALSSLRGLSSMSISKYSQL</sequence>
<dbReference type="Proteomes" id="UP000717996">
    <property type="component" value="Unassembled WGS sequence"/>
</dbReference>
<organism evidence="2 3">
    <name type="scientific">Rhizopus oryzae</name>
    <name type="common">Mucormycosis agent</name>
    <name type="synonym">Rhizopus arrhizus var. delemar</name>
    <dbReference type="NCBI Taxonomy" id="64495"/>
    <lineage>
        <taxon>Eukaryota</taxon>
        <taxon>Fungi</taxon>
        <taxon>Fungi incertae sedis</taxon>
        <taxon>Mucoromycota</taxon>
        <taxon>Mucoromycotina</taxon>
        <taxon>Mucoromycetes</taxon>
        <taxon>Mucorales</taxon>
        <taxon>Mucorineae</taxon>
        <taxon>Rhizopodaceae</taxon>
        <taxon>Rhizopus</taxon>
    </lineage>
</organism>
<proteinExistence type="predicted"/>
<evidence type="ECO:0000313" key="3">
    <source>
        <dbReference type="Proteomes" id="UP000717996"/>
    </source>
</evidence>
<dbReference type="AlphaFoldDB" id="A0A9P6Y8F0"/>
<accession>A0A9P6Y8F0</accession>